<dbReference type="OrthoDB" id="9808195at2"/>
<dbReference type="PANTHER" id="PTHR32494">
    <property type="entry name" value="ALLANTOATE DEIMINASE-RELATED"/>
    <property type="match status" value="1"/>
</dbReference>
<dbReference type="Proteomes" id="UP000216033">
    <property type="component" value="Unassembled WGS sequence"/>
</dbReference>
<dbReference type="PANTHER" id="PTHR32494:SF5">
    <property type="entry name" value="ALLANTOATE AMIDOHYDROLASE"/>
    <property type="match status" value="1"/>
</dbReference>
<feature type="binding site" evidence="3">
    <location>
        <position position="103"/>
    </location>
    <ligand>
        <name>Zn(2+)</name>
        <dbReference type="ChEBI" id="CHEBI:29105"/>
        <label>1</label>
    </ligand>
</feature>
<dbReference type="PIRSF" id="PIRSF001235">
    <property type="entry name" value="Amidase_carbamoylase"/>
    <property type="match status" value="1"/>
</dbReference>
<comment type="cofactor">
    <cofactor evidence="3">
        <name>Zn(2+)</name>
        <dbReference type="ChEBI" id="CHEBI:29105"/>
    </cofactor>
    <text evidence="3">Binds 2 Zn(2+) ions per subunit.</text>
</comment>
<proteinExistence type="inferred from homology"/>
<reference evidence="5 6" key="1">
    <citation type="submission" date="2017-04" db="EMBL/GenBank/DDBJ databases">
        <title>Kefir bacterial isolates.</title>
        <authorList>
            <person name="Kim Y."/>
            <person name="Blasche S."/>
            <person name="Patil K.R."/>
        </authorList>
    </citation>
    <scope>NUCLEOTIDE SEQUENCE [LARGE SCALE GENOMIC DNA]</scope>
    <source>
        <strain evidence="5 6">KR-2</strain>
    </source>
</reference>
<dbReference type="SUPFAM" id="SSF55031">
    <property type="entry name" value="Bacterial exopeptidase dimerisation domain"/>
    <property type="match status" value="1"/>
</dbReference>
<feature type="binding site" evidence="3">
    <location>
        <position position="92"/>
    </location>
    <ligand>
        <name>Zn(2+)</name>
        <dbReference type="ChEBI" id="CHEBI:29105"/>
        <label>1</label>
    </ligand>
</feature>
<accession>A0A270B4Z5</accession>
<dbReference type="NCBIfam" id="TIGR01879">
    <property type="entry name" value="hydantase"/>
    <property type="match status" value="1"/>
</dbReference>
<feature type="binding site" evidence="3">
    <location>
        <position position="204"/>
    </location>
    <ligand>
        <name>Zn(2+)</name>
        <dbReference type="ChEBI" id="CHEBI:29105"/>
        <label>1</label>
    </ligand>
</feature>
<dbReference type="InterPro" id="IPR002933">
    <property type="entry name" value="Peptidase_M20"/>
</dbReference>
<feature type="binding site" evidence="3">
    <location>
        <position position="402"/>
    </location>
    <ligand>
        <name>Zn(2+)</name>
        <dbReference type="ChEBI" id="CHEBI:29105"/>
        <label>2</label>
    </ligand>
</feature>
<dbReference type="Gene3D" id="3.30.70.360">
    <property type="match status" value="1"/>
</dbReference>
<evidence type="ECO:0000256" key="4">
    <source>
        <dbReference type="PIRSR" id="PIRSR001235-2"/>
    </source>
</evidence>
<gene>
    <name evidence="5" type="ORF">B9K05_13055</name>
</gene>
<dbReference type="RefSeq" id="WP_048854251.1">
    <property type="nucleotide sequence ID" value="NZ_BAMZ01000020.1"/>
</dbReference>
<feature type="binding site" evidence="4">
    <location>
        <position position="308"/>
    </location>
    <ligand>
        <name>allantoate</name>
        <dbReference type="ChEBI" id="CHEBI:17536"/>
    </ligand>
</feature>
<evidence type="ECO:0000313" key="6">
    <source>
        <dbReference type="Proteomes" id="UP000216033"/>
    </source>
</evidence>
<name>A0A270B4Z5_9PROT</name>
<dbReference type="GeneID" id="98302875"/>
<keyword evidence="3" id="KW-0479">Metal-binding</keyword>
<feature type="binding site" evidence="4">
    <location>
        <position position="293"/>
    </location>
    <ligand>
        <name>allantoate</name>
        <dbReference type="ChEBI" id="CHEBI:17536"/>
    </ligand>
</feature>
<organism evidence="5 6">
    <name type="scientific">Acetobacter syzygii</name>
    <dbReference type="NCBI Taxonomy" id="146476"/>
    <lineage>
        <taxon>Bacteria</taxon>
        <taxon>Pseudomonadati</taxon>
        <taxon>Pseudomonadota</taxon>
        <taxon>Alphaproteobacteria</taxon>
        <taxon>Acetobacterales</taxon>
        <taxon>Acetobacteraceae</taxon>
        <taxon>Acetobacter</taxon>
    </lineage>
</organism>
<dbReference type="GO" id="GO:0046872">
    <property type="term" value="F:metal ion binding"/>
    <property type="evidence" value="ECO:0007669"/>
    <property type="project" value="UniProtKB-KW"/>
</dbReference>
<dbReference type="GO" id="GO:0016813">
    <property type="term" value="F:hydrolase activity, acting on carbon-nitrogen (but not peptide) bonds, in linear amidines"/>
    <property type="evidence" value="ECO:0007669"/>
    <property type="project" value="InterPro"/>
</dbReference>
<comment type="similarity">
    <text evidence="1">Belongs to the peptidase M20 family.</text>
</comment>
<dbReference type="EMBL" id="NDFP01000022">
    <property type="protein sequence ID" value="PAL20097.1"/>
    <property type="molecule type" value="Genomic_DNA"/>
</dbReference>
<dbReference type="AlphaFoldDB" id="A0A270B4Z5"/>
<evidence type="ECO:0000256" key="3">
    <source>
        <dbReference type="PIRSR" id="PIRSR001235-1"/>
    </source>
</evidence>
<keyword evidence="3" id="KW-0862">Zinc</keyword>
<keyword evidence="2 5" id="KW-0378">Hydrolase</keyword>
<comment type="caution">
    <text evidence="5">The sequence shown here is derived from an EMBL/GenBank/DDBJ whole genome shotgun (WGS) entry which is preliminary data.</text>
</comment>
<dbReference type="InterPro" id="IPR010158">
    <property type="entry name" value="Amidase_Cbmase"/>
</dbReference>
<evidence type="ECO:0000313" key="5">
    <source>
        <dbReference type="EMBL" id="PAL20097.1"/>
    </source>
</evidence>
<feature type="binding site" evidence="4">
    <location>
        <position position="229"/>
    </location>
    <ligand>
        <name>allantoate</name>
        <dbReference type="ChEBI" id="CHEBI:17536"/>
    </ligand>
</feature>
<dbReference type="Gene3D" id="3.40.630.10">
    <property type="entry name" value="Zn peptidases"/>
    <property type="match status" value="1"/>
</dbReference>
<dbReference type="InterPro" id="IPR036264">
    <property type="entry name" value="Bact_exopeptidase_dim_dom"/>
</dbReference>
<dbReference type="NCBIfam" id="NF009527">
    <property type="entry name" value="PRK12891.1"/>
    <property type="match status" value="1"/>
</dbReference>
<dbReference type="Pfam" id="PF01546">
    <property type="entry name" value="Peptidase_M20"/>
    <property type="match status" value="1"/>
</dbReference>
<feature type="binding site" evidence="3">
    <location>
        <position position="138"/>
    </location>
    <ligand>
        <name>Zn(2+)</name>
        <dbReference type="ChEBI" id="CHEBI:29105"/>
        <label>2</label>
    </ligand>
</feature>
<evidence type="ECO:0000256" key="1">
    <source>
        <dbReference type="ARBA" id="ARBA00006153"/>
    </source>
</evidence>
<sequence length="429" mass="45929">MSSSLSSLQAAAVPDLDRELANQIFDDLHRIGFDGLGMTRPSYGDGENQAHALFVRIAQDYGLETRKDWAANLFVTLPGKNRDLPAVMTGSHVDTVPCGGNFDGAAGAVAGLLVLCAWAKAGLQPERDTTLIVTRAEESVWFPLSYIGSRTAFGLLAPTDLETPRRDDGISLRQHMQASGGQPELCGVAPVLEASRIDSFVELHIEQGPVLIGDQVPVGIVSGICGSTRYRSAVIYGQYAHSGATPRRFRSDAVMAGAAMMMALNTVWKEAEAAGAEMTLTFGICQTDKAQANFAAVPGRLDLAIDIRSRDEALLEQMNTRVIEEAKRVEAEYSVRVDLGPRTRSTPAVMDPTLQAAAKKLAEQMHLPVVSMASGAGHDAATFAGQGVPTAMLFVRNANGSHNPDESMDMDDFLKGVGLLERLLSVRAF</sequence>
<evidence type="ECO:0000256" key="2">
    <source>
        <dbReference type="ARBA" id="ARBA00022801"/>
    </source>
</evidence>
<keyword evidence="6" id="KW-1185">Reference proteome</keyword>
<dbReference type="SUPFAM" id="SSF53187">
    <property type="entry name" value="Zn-dependent exopeptidases"/>
    <property type="match status" value="1"/>
</dbReference>
<protein>
    <submittedName>
        <fullName evidence="5">Zn-dependent hydrolase</fullName>
    </submittedName>
</protein>
<dbReference type="STRING" id="1231343.Absy_020_011"/>
<feature type="binding site" evidence="3">
    <location>
        <position position="103"/>
    </location>
    <ligand>
        <name>Zn(2+)</name>
        <dbReference type="ChEBI" id="CHEBI:29105"/>
        <label>2</label>
    </ligand>
</feature>